<reference evidence="9 10" key="2">
    <citation type="submission" date="2019-05" db="EMBL/GenBank/DDBJ databases">
        <title>Genome evolution of the obligate endosymbiont Buchnera aphidicola.</title>
        <authorList>
            <person name="Moran N.A."/>
        </authorList>
    </citation>
    <scope>NUCLEOTIDE SEQUENCE [LARGE SCALE GENOMIC DNA]</scope>
    <source>
        <strain evidence="9 10">Rpa</strain>
    </source>
</reference>
<keyword evidence="9" id="KW-0378">Hydrolase</keyword>
<comment type="function">
    <text evidence="8">F(1)F(0) ATP synthase produces ATP from ADP in the presence of a proton or sodium gradient. F-type ATPases consist of two structural domains, F(1) containing the extramembraneous catalytic core and F(0) containing the membrane proton channel, linked together by a central stalk and a peripheral stalk. During catalysis, ATP synthesis in the catalytic domain of F(1) is coupled via a rotary mechanism of the central stalk subunits to proton translocation.</text>
</comment>
<evidence type="ECO:0000256" key="3">
    <source>
        <dbReference type="ARBA" id="ARBA00022781"/>
    </source>
</evidence>
<dbReference type="Proteomes" id="UP000298688">
    <property type="component" value="Chromosome"/>
</dbReference>
<dbReference type="InterPro" id="IPR026015">
    <property type="entry name" value="ATP_synth_OSCP/delta_N_sf"/>
</dbReference>
<dbReference type="OrthoDB" id="9816221at2"/>
<evidence type="ECO:0000256" key="5">
    <source>
        <dbReference type="ARBA" id="ARBA00023136"/>
    </source>
</evidence>
<evidence type="ECO:0000256" key="7">
    <source>
        <dbReference type="ARBA" id="ARBA00023310"/>
    </source>
</evidence>
<comment type="function">
    <text evidence="8">This protein is part of the stalk that links CF(0) to CF(1). It either transmits conformational changes from CF(0) to CF(1) or is implicated in proton conduction.</text>
</comment>
<organism evidence="9 10">
    <name type="scientific">Buchnera aphidicola subsp. Rhopalosiphum padi</name>
    <dbReference type="NCBI Taxonomy" id="98793"/>
    <lineage>
        <taxon>Bacteria</taxon>
        <taxon>Pseudomonadati</taxon>
        <taxon>Pseudomonadota</taxon>
        <taxon>Gammaproteobacteria</taxon>
        <taxon>Enterobacterales</taxon>
        <taxon>Erwiniaceae</taxon>
        <taxon>Buchnera</taxon>
    </lineage>
</organism>
<comment type="subcellular location">
    <subcellularLocation>
        <location evidence="8">Cell membrane</location>
        <topology evidence="8">Peripheral membrane protein</topology>
    </subcellularLocation>
    <subcellularLocation>
        <location evidence="1">Membrane</location>
    </subcellularLocation>
</comment>
<sequence length="177" mass="20685">MSVFDTIARPYAKAIFALAIENKSIEKWKKMLIFIDEIVSSKKIEKFLSGSLSPGYLSSFFIFVAGDQIDEKARNLIKLLAKNQRFKIFNNILQKFLKLETSYRGNMMVELTSAYSLKENEIIDIRCILQKIFLYKIKFIYKIDHQILDGIIIKTNDTVFDFSVRGRLKQLSEFLNF</sequence>
<keyword evidence="6 8" id="KW-0139">CF(1)</keyword>
<evidence type="ECO:0000313" key="10">
    <source>
        <dbReference type="Proteomes" id="UP000298688"/>
    </source>
</evidence>
<dbReference type="Pfam" id="PF00213">
    <property type="entry name" value="OSCP"/>
    <property type="match status" value="1"/>
</dbReference>
<dbReference type="GO" id="GO:0045259">
    <property type="term" value="C:proton-transporting ATP synthase complex"/>
    <property type="evidence" value="ECO:0007669"/>
    <property type="project" value="UniProtKB-KW"/>
</dbReference>
<evidence type="ECO:0000256" key="1">
    <source>
        <dbReference type="ARBA" id="ARBA00004370"/>
    </source>
</evidence>
<accession>A0A4D6YG30</accession>
<dbReference type="RefSeq" id="WP_158336801.1">
    <property type="nucleotide sequence ID" value="NZ_CP034858.1"/>
</dbReference>
<dbReference type="EMBL" id="CP034858">
    <property type="protein sequence ID" value="QCI24670.1"/>
    <property type="molecule type" value="Genomic_DNA"/>
</dbReference>
<keyword evidence="3 8" id="KW-0375">Hydrogen ion transport</keyword>
<dbReference type="GO" id="GO:0046933">
    <property type="term" value="F:proton-transporting ATP synthase activity, rotational mechanism"/>
    <property type="evidence" value="ECO:0007669"/>
    <property type="project" value="UniProtKB-UniRule"/>
</dbReference>
<dbReference type="GO" id="GO:0005886">
    <property type="term" value="C:plasma membrane"/>
    <property type="evidence" value="ECO:0007669"/>
    <property type="project" value="UniProtKB-SubCell"/>
</dbReference>
<comment type="similarity">
    <text evidence="8">Belongs to the ATPase delta chain family.</text>
</comment>
<keyword evidence="8" id="KW-1003">Cell membrane</keyword>
<evidence type="ECO:0000313" key="9">
    <source>
        <dbReference type="EMBL" id="QCI24670.1"/>
    </source>
</evidence>
<dbReference type="AlphaFoldDB" id="A0A4D6YG30"/>
<dbReference type="Gene3D" id="1.10.520.20">
    <property type="entry name" value="N-terminal domain of the delta subunit of the F1F0-ATP synthase"/>
    <property type="match status" value="1"/>
</dbReference>
<protein>
    <recommendedName>
        <fullName evidence="8">ATP synthase subunit delta</fullName>
    </recommendedName>
    <alternativeName>
        <fullName evidence="8">ATP synthase F(1) sector subunit delta</fullName>
    </alternativeName>
    <alternativeName>
        <fullName evidence="8">F-type ATPase subunit delta</fullName>
        <shortName evidence="8">F-ATPase subunit delta</shortName>
    </alternativeName>
</protein>
<dbReference type="InterPro" id="IPR000711">
    <property type="entry name" value="ATPase_OSCP/dsu"/>
</dbReference>
<dbReference type="PANTHER" id="PTHR11910">
    <property type="entry name" value="ATP SYNTHASE DELTA CHAIN"/>
    <property type="match status" value="1"/>
</dbReference>
<dbReference type="HAMAP" id="MF_01416">
    <property type="entry name" value="ATP_synth_delta_bact"/>
    <property type="match status" value="1"/>
</dbReference>
<dbReference type="SUPFAM" id="SSF47928">
    <property type="entry name" value="N-terminal domain of the delta subunit of the F1F0-ATP synthase"/>
    <property type="match status" value="1"/>
</dbReference>
<keyword evidence="7 8" id="KW-0066">ATP synthesis</keyword>
<dbReference type="NCBIfam" id="TIGR01145">
    <property type="entry name" value="ATP_synt_delta"/>
    <property type="match status" value="1"/>
</dbReference>
<evidence type="ECO:0000256" key="2">
    <source>
        <dbReference type="ARBA" id="ARBA00022448"/>
    </source>
</evidence>
<evidence type="ECO:0000256" key="4">
    <source>
        <dbReference type="ARBA" id="ARBA00023065"/>
    </source>
</evidence>
<keyword evidence="2 8" id="KW-0813">Transport</keyword>
<proteinExistence type="inferred from homology"/>
<evidence type="ECO:0000256" key="6">
    <source>
        <dbReference type="ARBA" id="ARBA00023196"/>
    </source>
</evidence>
<gene>
    <name evidence="8 9" type="primary">atpH</name>
    <name evidence="9" type="ORF">D9V76_00030</name>
</gene>
<name>A0A4D6YG30_BUCRP</name>
<evidence type="ECO:0000256" key="8">
    <source>
        <dbReference type="HAMAP-Rule" id="MF_01416"/>
    </source>
</evidence>
<reference evidence="9 10" key="1">
    <citation type="submission" date="2018-12" db="EMBL/GenBank/DDBJ databases">
        <authorList>
            <person name="Chong R.A."/>
        </authorList>
    </citation>
    <scope>NUCLEOTIDE SEQUENCE [LARGE SCALE GENOMIC DNA]</scope>
    <source>
        <strain evidence="9 10">Rpa</strain>
    </source>
</reference>
<dbReference type="NCBIfam" id="NF004402">
    <property type="entry name" value="PRK05758.2-2"/>
    <property type="match status" value="1"/>
</dbReference>
<dbReference type="GO" id="GO:0016787">
    <property type="term" value="F:hydrolase activity"/>
    <property type="evidence" value="ECO:0007669"/>
    <property type="project" value="UniProtKB-KW"/>
</dbReference>
<dbReference type="PRINTS" id="PR00125">
    <property type="entry name" value="ATPASEDELTA"/>
</dbReference>
<keyword evidence="5 8" id="KW-0472">Membrane</keyword>
<keyword evidence="4 8" id="KW-0406">Ion transport</keyword>